<dbReference type="Proteomes" id="UP000032142">
    <property type="component" value="Unassembled WGS sequence"/>
</dbReference>
<evidence type="ECO:0000313" key="2">
    <source>
        <dbReference type="Proteomes" id="UP000032142"/>
    </source>
</evidence>
<gene>
    <name evidence="1" type="ORF">F383_09453</name>
</gene>
<name>A0A0B0NJL7_GOSAR</name>
<protein>
    <submittedName>
        <fullName evidence="1">Uncharacterized protein</fullName>
    </submittedName>
</protein>
<dbReference type="EMBL" id="KN396852">
    <property type="protein sequence ID" value="KHG12014.1"/>
    <property type="molecule type" value="Genomic_DNA"/>
</dbReference>
<accession>A0A0B0NJL7</accession>
<keyword evidence="2" id="KW-1185">Reference proteome</keyword>
<organism evidence="1 2">
    <name type="scientific">Gossypium arboreum</name>
    <name type="common">Tree cotton</name>
    <name type="synonym">Gossypium nanking</name>
    <dbReference type="NCBI Taxonomy" id="29729"/>
    <lineage>
        <taxon>Eukaryota</taxon>
        <taxon>Viridiplantae</taxon>
        <taxon>Streptophyta</taxon>
        <taxon>Embryophyta</taxon>
        <taxon>Tracheophyta</taxon>
        <taxon>Spermatophyta</taxon>
        <taxon>Magnoliopsida</taxon>
        <taxon>eudicotyledons</taxon>
        <taxon>Gunneridae</taxon>
        <taxon>Pentapetalae</taxon>
        <taxon>rosids</taxon>
        <taxon>malvids</taxon>
        <taxon>Malvales</taxon>
        <taxon>Malvaceae</taxon>
        <taxon>Malvoideae</taxon>
        <taxon>Gossypium</taxon>
    </lineage>
</organism>
<proteinExistence type="predicted"/>
<sequence>MFVHTGMCLNCVRHTAMLHGCVSPGAPFGIKSVYPTVLTRPRHRACLLIVCGTQASTWVCGRPCDPSQ</sequence>
<reference evidence="2" key="1">
    <citation type="submission" date="2014-09" db="EMBL/GenBank/DDBJ databases">
        <authorList>
            <person name="Mudge J."/>
            <person name="Ramaraj T."/>
            <person name="Lindquist I.E."/>
            <person name="Bharti A.K."/>
            <person name="Sundararajan A."/>
            <person name="Cameron C.T."/>
            <person name="Woodward J.E."/>
            <person name="May G.D."/>
            <person name="Brubaker C."/>
            <person name="Broadhvest J."/>
            <person name="Wilkins T.A."/>
        </authorList>
    </citation>
    <scope>NUCLEOTIDE SEQUENCE</scope>
    <source>
        <strain evidence="2">cv. AKA8401</strain>
    </source>
</reference>
<evidence type="ECO:0000313" key="1">
    <source>
        <dbReference type="EMBL" id="KHG12014.1"/>
    </source>
</evidence>
<dbReference type="AlphaFoldDB" id="A0A0B0NJL7"/>